<proteinExistence type="predicted"/>
<comment type="caution">
    <text evidence="1">The sequence shown here is derived from an EMBL/GenBank/DDBJ whole genome shotgun (WGS) entry which is preliminary data.</text>
</comment>
<dbReference type="EMBL" id="JAHRHJ020000004">
    <property type="protein sequence ID" value="KAH9318069.1"/>
    <property type="molecule type" value="Genomic_DNA"/>
</dbReference>
<keyword evidence="2" id="KW-1185">Reference proteome</keyword>
<gene>
    <name evidence="1" type="ORF">KI387_019838</name>
</gene>
<evidence type="ECO:0000313" key="1">
    <source>
        <dbReference type="EMBL" id="KAH9318069.1"/>
    </source>
</evidence>
<sequence length="54" mass="6037">ANYYVPLSYDMHIDFNHKMVQEVVDINLRICAANVMVPLNDIAAVTNVNSIVGM</sequence>
<feature type="non-terminal residue" evidence="1">
    <location>
        <position position="1"/>
    </location>
</feature>
<dbReference type="AlphaFoldDB" id="A0AA38G703"/>
<organism evidence="1 2">
    <name type="scientific">Taxus chinensis</name>
    <name type="common">Chinese yew</name>
    <name type="synonym">Taxus wallichiana var. chinensis</name>
    <dbReference type="NCBI Taxonomy" id="29808"/>
    <lineage>
        <taxon>Eukaryota</taxon>
        <taxon>Viridiplantae</taxon>
        <taxon>Streptophyta</taxon>
        <taxon>Embryophyta</taxon>
        <taxon>Tracheophyta</taxon>
        <taxon>Spermatophyta</taxon>
        <taxon>Pinopsida</taxon>
        <taxon>Pinidae</taxon>
        <taxon>Conifers II</taxon>
        <taxon>Cupressales</taxon>
        <taxon>Taxaceae</taxon>
        <taxon>Taxus</taxon>
    </lineage>
</organism>
<name>A0AA38G703_TAXCH</name>
<dbReference type="Proteomes" id="UP000824469">
    <property type="component" value="Unassembled WGS sequence"/>
</dbReference>
<feature type="non-terminal residue" evidence="1">
    <location>
        <position position="54"/>
    </location>
</feature>
<accession>A0AA38G703</accession>
<protein>
    <submittedName>
        <fullName evidence="1">Uncharacterized protein</fullName>
    </submittedName>
</protein>
<reference evidence="1 2" key="1">
    <citation type="journal article" date="2021" name="Nat. Plants">
        <title>The Taxus genome provides insights into paclitaxel biosynthesis.</title>
        <authorList>
            <person name="Xiong X."/>
            <person name="Gou J."/>
            <person name="Liao Q."/>
            <person name="Li Y."/>
            <person name="Zhou Q."/>
            <person name="Bi G."/>
            <person name="Li C."/>
            <person name="Du R."/>
            <person name="Wang X."/>
            <person name="Sun T."/>
            <person name="Guo L."/>
            <person name="Liang H."/>
            <person name="Lu P."/>
            <person name="Wu Y."/>
            <person name="Zhang Z."/>
            <person name="Ro D.K."/>
            <person name="Shang Y."/>
            <person name="Huang S."/>
            <person name="Yan J."/>
        </authorList>
    </citation>
    <scope>NUCLEOTIDE SEQUENCE [LARGE SCALE GENOMIC DNA]</scope>
    <source>
        <strain evidence="1">Ta-2019</strain>
    </source>
</reference>
<evidence type="ECO:0000313" key="2">
    <source>
        <dbReference type="Proteomes" id="UP000824469"/>
    </source>
</evidence>